<dbReference type="Proteomes" id="UP000271974">
    <property type="component" value="Unassembled WGS sequence"/>
</dbReference>
<proteinExistence type="predicted"/>
<evidence type="ECO:0000313" key="2">
    <source>
        <dbReference type="EMBL" id="RUS74977.1"/>
    </source>
</evidence>
<dbReference type="AlphaFoldDB" id="A0A3S1B354"/>
<reference evidence="2 3" key="1">
    <citation type="submission" date="2019-01" db="EMBL/GenBank/DDBJ databases">
        <title>A draft genome assembly of the solar-powered sea slug Elysia chlorotica.</title>
        <authorList>
            <person name="Cai H."/>
            <person name="Li Q."/>
            <person name="Fang X."/>
            <person name="Li J."/>
            <person name="Curtis N.E."/>
            <person name="Altenburger A."/>
            <person name="Shibata T."/>
            <person name="Feng M."/>
            <person name="Maeda T."/>
            <person name="Schwartz J.A."/>
            <person name="Shigenobu S."/>
            <person name="Lundholm N."/>
            <person name="Nishiyama T."/>
            <person name="Yang H."/>
            <person name="Hasebe M."/>
            <person name="Li S."/>
            <person name="Pierce S.K."/>
            <person name="Wang J."/>
        </authorList>
    </citation>
    <scope>NUCLEOTIDE SEQUENCE [LARGE SCALE GENOMIC DNA]</scope>
    <source>
        <strain evidence="2">EC2010</strain>
        <tissue evidence="2">Whole organism of an adult</tissue>
    </source>
</reference>
<sequence length="280" mass="29935">MELVWPSKRRVPGMLIQLFFSAGVVRLAVGRAGVAGVRALRLAAAPDGHHGVSGVLLPGLERGRFDKARATVMTAAKVNGKTVPEAVLSAVMRSFKTVPEAVLSAVMPAGRFKTVPEAVLSAVMRSFKTVPEVVLSTVMPAGSFSQLDLTQAAGEDDSDGLDQVSGGESPGTNRLVDLFASRKLCVRTCVLFFNWTVVSLTYYGLTFNTGKLGARLILLNFLLAGLLELPVHTTAILTIDRRNNIPGAAKNNSSVYIVSTVLLIIILYALEIQPPIMYDV</sequence>
<organism evidence="2 3">
    <name type="scientific">Elysia chlorotica</name>
    <name type="common">Eastern emerald elysia</name>
    <name type="synonym">Sea slug</name>
    <dbReference type="NCBI Taxonomy" id="188477"/>
    <lineage>
        <taxon>Eukaryota</taxon>
        <taxon>Metazoa</taxon>
        <taxon>Spiralia</taxon>
        <taxon>Lophotrochozoa</taxon>
        <taxon>Mollusca</taxon>
        <taxon>Gastropoda</taxon>
        <taxon>Heterobranchia</taxon>
        <taxon>Euthyneura</taxon>
        <taxon>Panpulmonata</taxon>
        <taxon>Sacoglossa</taxon>
        <taxon>Placobranchoidea</taxon>
        <taxon>Plakobranchidae</taxon>
        <taxon>Elysia</taxon>
    </lineage>
</organism>
<keyword evidence="1" id="KW-0812">Transmembrane</keyword>
<evidence type="ECO:0000256" key="1">
    <source>
        <dbReference type="SAM" id="Phobius"/>
    </source>
</evidence>
<feature type="transmembrane region" description="Helical" evidence="1">
    <location>
        <begin position="184"/>
        <end position="205"/>
    </location>
</feature>
<name>A0A3S1B354_ELYCH</name>
<accession>A0A3S1B354</accession>
<keyword evidence="3" id="KW-1185">Reference proteome</keyword>
<dbReference type="EMBL" id="RQTK01000781">
    <property type="protein sequence ID" value="RUS74977.1"/>
    <property type="molecule type" value="Genomic_DNA"/>
</dbReference>
<evidence type="ECO:0000313" key="3">
    <source>
        <dbReference type="Proteomes" id="UP000271974"/>
    </source>
</evidence>
<gene>
    <name evidence="2" type="ORF">EGW08_017265</name>
</gene>
<keyword evidence="1" id="KW-0472">Membrane</keyword>
<feature type="transmembrane region" description="Helical" evidence="1">
    <location>
        <begin position="251"/>
        <end position="270"/>
    </location>
</feature>
<dbReference type="STRING" id="188477.A0A3S1B354"/>
<comment type="caution">
    <text evidence="2">The sequence shown here is derived from an EMBL/GenBank/DDBJ whole genome shotgun (WGS) entry which is preliminary data.</text>
</comment>
<keyword evidence="1" id="KW-1133">Transmembrane helix</keyword>
<protein>
    <submittedName>
        <fullName evidence="2">Uncharacterized protein</fullName>
    </submittedName>
</protein>
<feature type="transmembrane region" description="Helical" evidence="1">
    <location>
        <begin position="217"/>
        <end position="239"/>
    </location>
</feature>